<sequence length="211" mass="23101">MCEVTLTTYTCAHAHQTTTTTCPLAASTSSTAAASTPGLKSKHNSHKPPIRPRCTPRLTHRAVDTPCYACAAQEHRMALAEMAPLHRADIRASRTFGEEVKHDLTTVGWTVKEEVDKGVEKKDGLERGRHGERSVEGQERGYGGDKGGKEGDGRVMIQEGIGGPRYEDLEQSEGRDGQAMNERSGRKTRLVERLRESWGLPKAGKSSEYGK</sequence>
<name>A0A5N6KY89_9ROSI</name>
<proteinExistence type="predicted"/>
<organism evidence="2 3">
    <name type="scientific">Carpinus fangiana</name>
    <dbReference type="NCBI Taxonomy" id="176857"/>
    <lineage>
        <taxon>Eukaryota</taxon>
        <taxon>Viridiplantae</taxon>
        <taxon>Streptophyta</taxon>
        <taxon>Embryophyta</taxon>
        <taxon>Tracheophyta</taxon>
        <taxon>Spermatophyta</taxon>
        <taxon>Magnoliopsida</taxon>
        <taxon>eudicotyledons</taxon>
        <taxon>Gunneridae</taxon>
        <taxon>Pentapetalae</taxon>
        <taxon>rosids</taxon>
        <taxon>fabids</taxon>
        <taxon>Fagales</taxon>
        <taxon>Betulaceae</taxon>
        <taxon>Carpinus</taxon>
    </lineage>
</organism>
<feature type="compositionally biased region" description="Basic and acidic residues" evidence="1">
    <location>
        <begin position="183"/>
        <end position="196"/>
    </location>
</feature>
<evidence type="ECO:0000256" key="1">
    <source>
        <dbReference type="SAM" id="MobiDB-lite"/>
    </source>
</evidence>
<feature type="region of interest" description="Disordered" evidence="1">
    <location>
        <begin position="120"/>
        <end position="211"/>
    </location>
</feature>
<feature type="compositionally biased region" description="Basic and acidic residues" evidence="1">
    <location>
        <begin position="120"/>
        <end position="153"/>
    </location>
</feature>
<feature type="compositionally biased region" description="Basic and acidic residues" evidence="1">
    <location>
        <begin position="165"/>
        <end position="176"/>
    </location>
</feature>
<reference evidence="2 3" key="1">
    <citation type="submission" date="2019-06" db="EMBL/GenBank/DDBJ databases">
        <title>A chromosomal-level reference genome of Carpinus fangiana (Coryloideae, Betulaceae).</title>
        <authorList>
            <person name="Yang X."/>
            <person name="Wang Z."/>
            <person name="Zhang L."/>
            <person name="Hao G."/>
            <person name="Liu J."/>
            <person name="Yang Y."/>
        </authorList>
    </citation>
    <scope>NUCLEOTIDE SEQUENCE [LARGE SCALE GENOMIC DNA]</scope>
    <source>
        <strain evidence="2">Cfa_2016G</strain>
        <tissue evidence="2">Leaf</tissue>
    </source>
</reference>
<evidence type="ECO:0000313" key="3">
    <source>
        <dbReference type="Proteomes" id="UP000327013"/>
    </source>
</evidence>
<dbReference type="EMBL" id="VIBQ01000017">
    <property type="protein sequence ID" value="KAB8360592.1"/>
    <property type="molecule type" value="Genomic_DNA"/>
</dbReference>
<dbReference type="AlphaFoldDB" id="A0A5N6KY89"/>
<accession>A0A5N6KY89</accession>
<feature type="compositionally biased region" description="Basic residues" evidence="1">
    <location>
        <begin position="40"/>
        <end position="50"/>
    </location>
</feature>
<feature type="region of interest" description="Disordered" evidence="1">
    <location>
        <begin position="33"/>
        <end position="56"/>
    </location>
</feature>
<gene>
    <name evidence="2" type="ORF">FH972_024330</name>
</gene>
<evidence type="ECO:0000313" key="2">
    <source>
        <dbReference type="EMBL" id="KAB8360592.1"/>
    </source>
</evidence>
<dbReference type="Proteomes" id="UP000327013">
    <property type="component" value="Unassembled WGS sequence"/>
</dbReference>
<protein>
    <submittedName>
        <fullName evidence="2">Uncharacterized protein</fullName>
    </submittedName>
</protein>
<comment type="caution">
    <text evidence="2">The sequence shown here is derived from an EMBL/GenBank/DDBJ whole genome shotgun (WGS) entry which is preliminary data.</text>
</comment>
<keyword evidence="3" id="KW-1185">Reference proteome</keyword>